<dbReference type="EMBL" id="JAMKFB020000007">
    <property type="protein sequence ID" value="KAL0189195.1"/>
    <property type="molecule type" value="Genomic_DNA"/>
</dbReference>
<evidence type="ECO:0000313" key="4">
    <source>
        <dbReference type="Proteomes" id="UP001529510"/>
    </source>
</evidence>
<evidence type="ECO:0000259" key="2">
    <source>
        <dbReference type="Pfam" id="PF25600"/>
    </source>
</evidence>
<reference evidence="3 4" key="1">
    <citation type="submission" date="2024-05" db="EMBL/GenBank/DDBJ databases">
        <title>Genome sequencing and assembly of Indian major carp, Cirrhinus mrigala (Hamilton, 1822).</title>
        <authorList>
            <person name="Mohindra V."/>
            <person name="Chowdhury L.M."/>
            <person name="Lal K."/>
            <person name="Jena J.K."/>
        </authorList>
    </citation>
    <scope>NUCLEOTIDE SEQUENCE [LARGE SCALE GENOMIC DNA]</scope>
    <source>
        <strain evidence="3">CM1030</strain>
        <tissue evidence="3">Blood</tissue>
    </source>
</reference>
<comment type="caution">
    <text evidence="3">The sequence shown here is derived from an EMBL/GenBank/DDBJ whole genome shotgun (WGS) entry which is preliminary data.</text>
</comment>
<dbReference type="AlphaFoldDB" id="A0ABD0QSK4"/>
<evidence type="ECO:0000256" key="1">
    <source>
        <dbReference type="SAM" id="Coils"/>
    </source>
</evidence>
<keyword evidence="1" id="KW-0175">Coiled coil</keyword>
<name>A0ABD0QSK4_CIRMR</name>
<protein>
    <recommendedName>
        <fullName evidence="2">TRIM8/14/16/25/29/45/65 coiled-coil region domain-containing protein</fullName>
    </recommendedName>
</protein>
<feature type="domain" description="TRIM8/14/16/25/29/45/65 coiled-coil region" evidence="2">
    <location>
        <begin position="1"/>
        <end position="93"/>
    </location>
</feature>
<evidence type="ECO:0000313" key="3">
    <source>
        <dbReference type="EMBL" id="KAL0189195.1"/>
    </source>
</evidence>
<dbReference type="Pfam" id="PF25600">
    <property type="entry name" value="TRIM_CC"/>
    <property type="match status" value="1"/>
</dbReference>
<sequence>MKQKQKAAETQAEELIKDLEQEITELERRDIELGKLSQTEDHLHLLQVYSSVCSPPEVKTWTNININTDLPNTETLEKALTCLKEKVNKELKKIHEI</sequence>
<feature type="coiled-coil region" evidence="1">
    <location>
        <begin position="2"/>
        <end position="36"/>
    </location>
</feature>
<feature type="non-terminal residue" evidence="3">
    <location>
        <position position="97"/>
    </location>
</feature>
<accession>A0ABD0QSK4</accession>
<keyword evidence="4" id="KW-1185">Reference proteome</keyword>
<proteinExistence type="predicted"/>
<organism evidence="3 4">
    <name type="scientific">Cirrhinus mrigala</name>
    <name type="common">Mrigala</name>
    <dbReference type="NCBI Taxonomy" id="683832"/>
    <lineage>
        <taxon>Eukaryota</taxon>
        <taxon>Metazoa</taxon>
        <taxon>Chordata</taxon>
        <taxon>Craniata</taxon>
        <taxon>Vertebrata</taxon>
        <taxon>Euteleostomi</taxon>
        <taxon>Actinopterygii</taxon>
        <taxon>Neopterygii</taxon>
        <taxon>Teleostei</taxon>
        <taxon>Ostariophysi</taxon>
        <taxon>Cypriniformes</taxon>
        <taxon>Cyprinidae</taxon>
        <taxon>Labeoninae</taxon>
        <taxon>Labeonini</taxon>
        <taxon>Cirrhinus</taxon>
    </lineage>
</organism>
<gene>
    <name evidence="3" type="ORF">M9458_016294</name>
</gene>
<dbReference type="InterPro" id="IPR058030">
    <property type="entry name" value="TRIM8/14/16/25/29/45/65_CC"/>
</dbReference>
<dbReference type="Proteomes" id="UP001529510">
    <property type="component" value="Unassembled WGS sequence"/>
</dbReference>